<feature type="domain" description="SnoaL-like" evidence="1">
    <location>
        <begin position="21"/>
        <end position="123"/>
    </location>
</feature>
<dbReference type="EMBL" id="JADBGF010000001">
    <property type="protein sequence ID" value="MBE1594537.1"/>
    <property type="molecule type" value="Genomic_DNA"/>
</dbReference>
<dbReference type="OrthoDB" id="333383at2"/>
<dbReference type="Proteomes" id="UP000629287">
    <property type="component" value="Unassembled WGS sequence"/>
</dbReference>
<dbReference type="GeneID" id="86825302"/>
<reference evidence="2 3" key="1">
    <citation type="submission" date="2020-10" db="EMBL/GenBank/DDBJ databases">
        <title>Sequencing the genomes of 1000 actinobacteria strains.</title>
        <authorList>
            <person name="Klenk H.-P."/>
        </authorList>
    </citation>
    <scope>NUCLEOTIDE SEQUENCE [LARGE SCALE GENOMIC DNA]</scope>
    <source>
        <strain evidence="2 3">DSM 41803</strain>
    </source>
</reference>
<dbReference type="Pfam" id="PF12680">
    <property type="entry name" value="SnoaL_2"/>
    <property type="match status" value="1"/>
</dbReference>
<name>A0A8I0NZF9_9ACTN</name>
<dbReference type="AlphaFoldDB" id="A0A8I0NZF9"/>
<evidence type="ECO:0000313" key="3">
    <source>
        <dbReference type="Proteomes" id="UP000629287"/>
    </source>
</evidence>
<dbReference type="Gene3D" id="3.10.450.50">
    <property type="match status" value="1"/>
</dbReference>
<evidence type="ECO:0000313" key="2">
    <source>
        <dbReference type="EMBL" id="MBE1594537.1"/>
    </source>
</evidence>
<keyword evidence="2" id="KW-0413">Isomerase</keyword>
<dbReference type="GO" id="GO:0016853">
    <property type="term" value="F:isomerase activity"/>
    <property type="evidence" value="ECO:0007669"/>
    <property type="project" value="UniProtKB-KW"/>
</dbReference>
<dbReference type="InterPro" id="IPR032710">
    <property type="entry name" value="NTF2-like_dom_sf"/>
</dbReference>
<accession>A0A8I0NZF9</accession>
<sequence>MTTTPADVAATDITAVEALCERWEKAWNEHDSDAVAALCAEDLVYDEPALGETAYGPDSIRDFVSRMARTFPDYAFTRIGLYAEVTRRAVLVAWRFSGTLAGTDRRVEFHGDDRLELGEDGLIHAYRCLYDNHLVLSQLGRAETSK</sequence>
<keyword evidence="3" id="KW-1185">Reference proteome</keyword>
<dbReference type="RefSeq" id="WP_046919393.1">
    <property type="nucleotide sequence ID" value="NZ_JADBGF010000001.1"/>
</dbReference>
<protein>
    <submittedName>
        <fullName evidence="2">Steroid delta-isomerase-like uncharacterized protein</fullName>
    </submittedName>
</protein>
<proteinExistence type="predicted"/>
<organism evidence="2 3">
    <name type="scientific">Streptomyces stelliscabiei</name>
    <dbReference type="NCBI Taxonomy" id="146820"/>
    <lineage>
        <taxon>Bacteria</taxon>
        <taxon>Bacillati</taxon>
        <taxon>Actinomycetota</taxon>
        <taxon>Actinomycetes</taxon>
        <taxon>Kitasatosporales</taxon>
        <taxon>Streptomycetaceae</taxon>
        <taxon>Streptomyces</taxon>
    </lineage>
</organism>
<evidence type="ECO:0000259" key="1">
    <source>
        <dbReference type="Pfam" id="PF12680"/>
    </source>
</evidence>
<comment type="caution">
    <text evidence="2">The sequence shown here is derived from an EMBL/GenBank/DDBJ whole genome shotgun (WGS) entry which is preliminary data.</text>
</comment>
<dbReference type="InterPro" id="IPR037401">
    <property type="entry name" value="SnoaL-like"/>
</dbReference>
<gene>
    <name evidence="2" type="ORF">H4687_000666</name>
</gene>
<dbReference type="SUPFAM" id="SSF54427">
    <property type="entry name" value="NTF2-like"/>
    <property type="match status" value="1"/>
</dbReference>